<reference evidence="2 3" key="2">
    <citation type="submission" date="2012-02" db="EMBL/GenBank/DDBJ databases">
        <title>Improved High-Quality Draft sequence of Eubacterium cellulosolvens 6.</title>
        <authorList>
            <consortium name="US DOE Joint Genome Institute"/>
            <person name="Lucas S."/>
            <person name="Han J."/>
            <person name="Lapidus A."/>
            <person name="Cheng J.-F."/>
            <person name="Goodwin L."/>
            <person name="Pitluck S."/>
            <person name="Peters L."/>
            <person name="Mikhailova N."/>
            <person name="Gu W."/>
            <person name="Detter J.C."/>
            <person name="Han C."/>
            <person name="Tapia R."/>
            <person name="Land M."/>
            <person name="Hauser L."/>
            <person name="Kyrpides N."/>
            <person name="Ivanova N."/>
            <person name="Pagani I."/>
            <person name="Johnson E."/>
            <person name="Mukhopadhyay B."/>
            <person name="Anderson I."/>
            <person name="Woyke T."/>
        </authorList>
    </citation>
    <scope>NUCLEOTIDE SEQUENCE [LARGE SCALE GENOMIC DNA]</scope>
    <source>
        <strain evidence="2 3">6</strain>
    </source>
</reference>
<dbReference type="SUPFAM" id="SSF55154">
    <property type="entry name" value="CYTH-like phosphatases"/>
    <property type="match status" value="1"/>
</dbReference>
<dbReference type="InterPro" id="IPR033469">
    <property type="entry name" value="CYTH-like_dom_sf"/>
</dbReference>
<dbReference type="Proteomes" id="UP000005753">
    <property type="component" value="Chromosome"/>
</dbReference>
<dbReference type="AlphaFoldDB" id="I5AU05"/>
<proteinExistence type="predicted"/>
<keyword evidence="3" id="KW-1185">Reference proteome</keyword>
<dbReference type="eggNOG" id="COG5036">
    <property type="taxonomic scope" value="Bacteria"/>
</dbReference>
<dbReference type="InterPro" id="IPR018966">
    <property type="entry name" value="VTC_domain"/>
</dbReference>
<dbReference type="GO" id="GO:0006799">
    <property type="term" value="P:polyphosphate biosynthetic process"/>
    <property type="evidence" value="ECO:0007669"/>
    <property type="project" value="UniProtKB-ARBA"/>
</dbReference>
<dbReference type="STRING" id="633697.EubceDRAFT1_1482"/>
<dbReference type="OrthoDB" id="185578at2"/>
<feature type="domain" description="VTC" evidence="1">
    <location>
        <begin position="17"/>
        <end position="239"/>
    </location>
</feature>
<dbReference type="EMBL" id="CM001487">
    <property type="protein sequence ID" value="EIM57278.1"/>
    <property type="molecule type" value="Genomic_DNA"/>
</dbReference>
<accession>I5AU05</accession>
<dbReference type="Pfam" id="PF09359">
    <property type="entry name" value="VTC"/>
    <property type="match status" value="1"/>
</dbReference>
<evidence type="ECO:0000313" key="2">
    <source>
        <dbReference type="EMBL" id="EIM57278.1"/>
    </source>
</evidence>
<evidence type="ECO:0000313" key="3">
    <source>
        <dbReference type="Proteomes" id="UP000005753"/>
    </source>
</evidence>
<gene>
    <name evidence="2" type="ORF">EubceDRAFT1_1482</name>
</gene>
<dbReference type="HOGENOM" id="CLU_072767_1_0_9"/>
<sequence>MILIKIKGEKPILTFARKEIKYRMTEEQYLQFLEAASFLIEPDGAFPHSQILNIYYDTPNHDLVNRSMQKPKYKEKLRLRSYGVPKADSQTFLEIKKKFNGIVYKRRTTLTCAEATAFIDPDGNSDRKLPETLASTQIGRELTYFRDFYHPIPAMVLCYDRDSYMGTFDHSFRLTIDRNIRYRTDELDLTLGDHGKILDKDFGYLMELKASGSIPLPIVQLLSACKIYPTSFSKYGRAYIDSRQIPSPRVICWEPAISATTDRILLQSS</sequence>
<reference evidence="2 3" key="1">
    <citation type="submission" date="2010-08" db="EMBL/GenBank/DDBJ databases">
        <authorList>
            <consortium name="US DOE Joint Genome Institute (JGI-PGF)"/>
            <person name="Lucas S."/>
            <person name="Copeland A."/>
            <person name="Lapidus A."/>
            <person name="Cheng J.-F."/>
            <person name="Bruce D."/>
            <person name="Goodwin L."/>
            <person name="Pitluck S."/>
            <person name="Land M.L."/>
            <person name="Hauser L."/>
            <person name="Chang Y.-J."/>
            <person name="Anderson I.J."/>
            <person name="Johnson E."/>
            <person name="Mulhopadhyay B."/>
            <person name="Kyrpides N."/>
            <person name="Woyke T.J."/>
        </authorList>
    </citation>
    <scope>NUCLEOTIDE SEQUENCE [LARGE SCALE GENOMIC DNA]</scope>
    <source>
        <strain evidence="2 3">6</strain>
    </source>
</reference>
<dbReference type="InterPro" id="IPR042267">
    <property type="entry name" value="VTC_sf"/>
</dbReference>
<protein>
    <recommendedName>
        <fullName evidence="1">VTC domain-containing protein</fullName>
    </recommendedName>
</protein>
<dbReference type="Gene3D" id="3.20.100.30">
    <property type="entry name" value="VTC, catalytic tunnel domain"/>
    <property type="match status" value="1"/>
</dbReference>
<evidence type="ECO:0000259" key="1">
    <source>
        <dbReference type="Pfam" id="PF09359"/>
    </source>
</evidence>
<organism evidence="2 3">
    <name type="scientific">Eubacterium cellulosolvens (strain ATCC 43171 / JCM 9499 / 6)</name>
    <name type="common">Cillobacterium cellulosolvens</name>
    <dbReference type="NCBI Taxonomy" id="633697"/>
    <lineage>
        <taxon>Bacteria</taxon>
        <taxon>Bacillati</taxon>
        <taxon>Bacillota</taxon>
        <taxon>Clostridia</taxon>
        <taxon>Eubacteriales</taxon>
        <taxon>Eubacteriaceae</taxon>
        <taxon>Eubacterium</taxon>
    </lineage>
</organism>
<dbReference type="CDD" id="cd07750">
    <property type="entry name" value="PolyPPase_VTC_like"/>
    <property type="match status" value="1"/>
</dbReference>
<name>I5AU05_EUBC6</name>